<dbReference type="GO" id="GO:0003724">
    <property type="term" value="F:RNA helicase activity"/>
    <property type="evidence" value="ECO:0007669"/>
    <property type="project" value="UniProtKB-EC"/>
</dbReference>
<feature type="compositionally biased region" description="Basic residues" evidence="11">
    <location>
        <begin position="1412"/>
        <end position="1429"/>
    </location>
</feature>
<comment type="catalytic activity">
    <reaction evidence="8">
        <text>ATP + H2O = ADP + phosphate + H(+)</text>
        <dbReference type="Rhea" id="RHEA:13065"/>
        <dbReference type="ChEBI" id="CHEBI:15377"/>
        <dbReference type="ChEBI" id="CHEBI:15378"/>
        <dbReference type="ChEBI" id="CHEBI:30616"/>
        <dbReference type="ChEBI" id="CHEBI:43474"/>
        <dbReference type="ChEBI" id="CHEBI:456216"/>
        <dbReference type="EC" id="3.6.4.13"/>
    </reaction>
</comment>
<feature type="compositionally biased region" description="Basic and acidic residues" evidence="11">
    <location>
        <begin position="1307"/>
        <end position="1316"/>
    </location>
</feature>
<organism evidence="16 17">
    <name type="scientific">Diploscapter pachys</name>
    <dbReference type="NCBI Taxonomy" id="2018661"/>
    <lineage>
        <taxon>Eukaryota</taxon>
        <taxon>Metazoa</taxon>
        <taxon>Ecdysozoa</taxon>
        <taxon>Nematoda</taxon>
        <taxon>Chromadorea</taxon>
        <taxon>Rhabditida</taxon>
        <taxon>Rhabditina</taxon>
        <taxon>Rhabditomorpha</taxon>
        <taxon>Rhabditoidea</taxon>
        <taxon>Rhabditidae</taxon>
        <taxon>Diploscapter</taxon>
    </lineage>
</organism>
<evidence type="ECO:0000256" key="8">
    <source>
        <dbReference type="ARBA" id="ARBA00047984"/>
    </source>
</evidence>
<dbReference type="OrthoDB" id="1191041at2759"/>
<evidence type="ECO:0000313" key="17">
    <source>
        <dbReference type="Proteomes" id="UP000218231"/>
    </source>
</evidence>
<evidence type="ECO:0000256" key="6">
    <source>
        <dbReference type="ARBA" id="ARBA00022884"/>
    </source>
</evidence>
<keyword evidence="17" id="KW-1185">Reference proteome</keyword>
<evidence type="ECO:0000256" key="4">
    <source>
        <dbReference type="ARBA" id="ARBA00022806"/>
    </source>
</evidence>
<evidence type="ECO:0000256" key="2">
    <source>
        <dbReference type="ARBA" id="ARBA00022741"/>
    </source>
</evidence>
<evidence type="ECO:0000256" key="1">
    <source>
        <dbReference type="ARBA" id="ARBA00012552"/>
    </source>
</evidence>
<dbReference type="PANTHER" id="PTHR47959:SF21">
    <property type="entry name" value="DEAD-BOX HELICASE 56"/>
    <property type="match status" value="1"/>
</dbReference>
<dbReference type="EC" id="3.6.4.13" evidence="1"/>
<keyword evidence="3" id="KW-0378">Hydrolase</keyword>
<dbReference type="Proteomes" id="UP000218231">
    <property type="component" value="Unassembled WGS sequence"/>
</dbReference>
<dbReference type="Gene3D" id="3.40.50.300">
    <property type="entry name" value="P-loop containing nucleotide triphosphate hydrolases"/>
    <property type="match status" value="2"/>
</dbReference>
<dbReference type="InterPro" id="IPR027417">
    <property type="entry name" value="P-loop_NTPase"/>
</dbReference>
<gene>
    <name evidence="16" type="ORF">WR25_16348</name>
</gene>
<dbReference type="Pfam" id="PF00271">
    <property type="entry name" value="Helicase_C"/>
    <property type="match status" value="1"/>
</dbReference>
<proteinExistence type="inferred from homology"/>
<evidence type="ECO:0000256" key="9">
    <source>
        <dbReference type="PROSITE-ProRule" id="PRU00042"/>
    </source>
</evidence>
<feature type="region of interest" description="Disordered" evidence="11">
    <location>
        <begin position="1761"/>
        <end position="1787"/>
    </location>
</feature>
<dbReference type="EMBL" id="LIAE01006967">
    <property type="protein sequence ID" value="PAV83322.1"/>
    <property type="molecule type" value="Genomic_DNA"/>
</dbReference>
<feature type="domain" description="C2H2-type" evidence="12">
    <location>
        <begin position="377"/>
        <end position="405"/>
    </location>
</feature>
<name>A0A2A2LAW7_9BILA</name>
<dbReference type="InterPro" id="IPR013087">
    <property type="entry name" value="Znf_C2H2_type"/>
</dbReference>
<evidence type="ECO:0000256" key="5">
    <source>
        <dbReference type="ARBA" id="ARBA00022840"/>
    </source>
</evidence>
<dbReference type="SMART" id="SM00487">
    <property type="entry name" value="DEXDc"/>
    <property type="match status" value="1"/>
</dbReference>
<feature type="domain" description="Helicase C-terminal" evidence="14">
    <location>
        <begin position="1691"/>
        <end position="1869"/>
    </location>
</feature>
<dbReference type="PROSITE" id="PS51194">
    <property type="entry name" value="HELICASE_CTER"/>
    <property type="match status" value="1"/>
</dbReference>
<feature type="domain" description="Helicase ATP-binding" evidence="13">
    <location>
        <begin position="1481"/>
        <end position="1658"/>
    </location>
</feature>
<evidence type="ECO:0000259" key="12">
    <source>
        <dbReference type="PROSITE" id="PS50157"/>
    </source>
</evidence>
<feature type="short sequence motif" description="Q motif" evidence="10">
    <location>
        <begin position="1450"/>
        <end position="1478"/>
    </location>
</feature>
<evidence type="ECO:0000259" key="13">
    <source>
        <dbReference type="PROSITE" id="PS51192"/>
    </source>
</evidence>
<reference evidence="16 17" key="1">
    <citation type="journal article" date="2017" name="Curr. Biol.">
        <title>Genome architecture and evolution of a unichromosomal asexual nematode.</title>
        <authorList>
            <person name="Fradin H."/>
            <person name="Zegar C."/>
            <person name="Gutwein M."/>
            <person name="Lucas J."/>
            <person name="Kovtun M."/>
            <person name="Corcoran D."/>
            <person name="Baugh L.R."/>
            <person name="Kiontke K."/>
            <person name="Gunsalus K."/>
            <person name="Fitch D.H."/>
            <person name="Piano F."/>
        </authorList>
    </citation>
    <scope>NUCLEOTIDE SEQUENCE [LARGE SCALE GENOMIC DNA]</scope>
    <source>
        <strain evidence="16">PF1309</strain>
    </source>
</reference>
<comment type="similarity">
    <text evidence="7">Belongs to the DEAD box helicase family. DDX56/DBP9 subfamily.</text>
</comment>
<feature type="compositionally biased region" description="Acidic residues" evidence="11">
    <location>
        <begin position="1317"/>
        <end position="1335"/>
    </location>
</feature>
<dbReference type="InterPro" id="IPR001650">
    <property type="entry name" value="Helicase_C-like"/>
</dbReference>
<dbReference type="CDD" id="cd18787">
    <property type="entry name" value="SF2_C_DEAD"/>
    <property type="match status" value="1"/>
</dbReference>
<keyword evidence="6" id="KW-0694">RNA-binding</keyword>
<evidence type="ECO:0000256" key="11">
    <source>
        <dbReference type="SAM" id="MobiDB-lite"/>
    </source>
</evidence>
<dbReference type="GO" id="GO:0005524">
    <property type="term" value="F:ATP binding"/>
    <property type="evidence" value="ECO:0007669"/>
    <property type="project" value="UniProtKB-KW"/>
</dbReference>
<dbReference type="InterPro" id="IPR050079">
    <property type="entry name" value="DEAD_box_RNA_helicase"/>
</dbReference>
<sequence length="1992" mass="227629">MSINCPLCNFTDPQYEVLEAHVLEDHLGDFRPWKCIECNVRRPTKRQLDSHILSAHKNTIAEVTYVSDLAKEAEFRRIMQLAWDSGRRKCDAIPDPTARSITPSFSDAPPTPNQVINSMFDIKQEIDLNMKEYPSSSLEAANRMMFEASTSQLNDTDFLNNFDMSEDGDVNDDAVEISDGSEEHSIDSFATINAMLNESFKNAANSKVIGEQSEDQPSSSSKGNHSISRLQCLKCNQWVIDCESFRLEHAHMHMSLDESMHAYKCSSPSCSFTHFKKVCIIGHAKREHGQAEYIQFPPKSYIEESGFSERAKAVLDECFLGVSSVRKLSTEWRKTIKQKEGVKCLVCKWSYTGNNPNRCIVFHAATHMLKLFKEPLYVCSLCQLGKAQFSRIKIHIKTAHNGEGEPVNNLKNWNAKNIVKVSKLCFGSDDFLFNCMPRICQTGKCTPVLYVSDLNKENEHRRLMQLVFDCGRGKSESVADPVTSVRSVTPFSEAPPTPNQLFDVKQEFPSTVEHSASLSLEESKMMFEASTSQMNDNDFQNHSDIPEVGDEKGGIFKISNYNDEQNNGVFDAANASLNDPFKNATSSNGLNVNGVMYDDWMLAAQSKICSIRRQCQRCKEWVNDYQSTKIDHVYNHMCTDDNVCAYRCSFPACTYGHTKKGCILFHVKRDHDKAGFVNYEPICCIEEQEFKDKSREVFNDCFLESAPVRMSDMQWNMTVKPKFKLKCRTCRWMYMGNSSRQVLSHVASHMFKLYKEPMFVCGLCKFGNANRSVVARHIKSVHEDKADVVNNMRNWDVENVKKVCELCFGSADHIHTIMTRTWLYEKRSLKGMKKRNDEVEIGDDQPSTSRESASEEWNDDDEDEDPSYELFPVEDKHEYTKRLRLSLMRGLWDFLRSTREQKSNHSAKMVVPGVRFVSKVMPSPLPSTICPACSLNEETTEALEEHVMLDHLEWAPYKCTICNVNRVSKKKLADHAWANHRDSNPSIMFVSDPDKEKELRQILGKVGIKPDLPVPYRPPTTSNENKKALPRIQCNICDKYMYPSDNEKKRHALSHLHQDEGLAIFKCPVCTFRHYLRNTINAHIGKYHKGSAYVAIEINSPEIESKIDACTKQCFDGMQVELRSLEEWRDIANGFVPRDSNESERKSEVVINRPNDITFCNICKQHFQSGYNEMIIRHVAFHMFAHFKNPLYICTLCSFKAADCFTIRNHTKKAHCKTTCYKDNLVHWDLKQVLAISVMCFDEEHFLLNRMPPKFFVFKNTQITSASNRVSHSASPCSSSSSNSNPSAQFDDQEPCTSRTNTEEQELFNREVKMDVEILDENDAEEINIDEEQAEEMGKKSKETKTVEEPIGEEKSEEMMQKKEKKKRKSVTFKVDEKKEEVAVQEKPKKKKLIIEKSDAKAPESTEANSDKKKKRKRTKHNKSAKRRKMMDEVMAPSVEKANFEATEEKTFDNFDLDERIIKTVNSLGWSRPTQVQEAVIGLLMEDKNVMARARTGSGKTAAFLLPILHKVLSLVTEQNQDSVLPLALFIAPTKELGTQIFKFLQKFMENLPFLQILSMFEQVSGEQETWKDDTAHLVVSTPGRLLEMLKYRPDFCSSLRHLVLDEADLLLSYGYEKEMSEIRDHLPSVYQCIMTSATLSDDMSYLKKIFMTGSVVTIKLKEGDLPNADQLSQYQISCADDAQKFAILVAMFKLKLIVGKSIIFVNTVNRSYQLSLVLRSFGIRSCILNAAMPANSRCHVIDKFNSGLFSIVIASDDKNVDGTNNQEEEKEKKTKHSKERQKLDREAGVSRGIDFHHVGNVVNFDFPLTSENYVHRVGRTARGWNKGTALSFCTPEEKPLFDKIEAEVNEMMGSQVLVPYEMKIKELDTFVLRTREALSKCSKKVIKAARLKEIKEELLRSTKLQSFFASNPREKSLMATDSQPVTLRVQSSALADVPDYMVPKALRGMDFSTQTHRKSKKSSKNRNKLRFATNHKKFKKKAADPLRSFKV</sequence>
<evidence type="ECO:0000259" key="14">
    <source>
        <dbReference type="PROSITE" id="PS51194"/>
    </source>
</evidence>
<dbReference type="SMART" id="SM00355">
    <property type="entry name" value="ZnF_C2H2"/>
    <property type="match status" value="15"/>
</dbReference>
<evidence type="ECO:0000259" key="15">
    <source>
        <dbReference type="PROSITE" id="PS51195"/>
    </source>
</evidence>
<dbReference type="InterPro" id="IPR014001">
    <property type="entry name" value="Helicase_ATP-bd"/>
</dbReference>
<feature type="compositionally biased region" description="Basic and acidic residues" evidence="11">
    <location>
        <begin position="1336"/>
        <end position="1362"/>
    </location>
</feature>
<dbReference type="InterPro" id="IPR014014">
    <property type="entry name" value="RNA_helicase_DEAD_Q_motif"/>
</dbReference>
<dbReference type="STRING" id="2018661.A0A2A2LAW7"/>
<keyword evidence="2" id="KW-0547">Nucleotide-binding</keyword>
<dbReference type="GO" id="GO:0005829">
    <property type="term" value="C:cytosol"/>
    <property type="evidence" value="ECO:0007669"/>
    <property type="project" value="TreeGrafter"/>
</dbReference>
<dbReference type="GO" id="GO:0008270">
    <property type="term" value="F:zinc ion binding"/>
    <property type="evidence" value="ECO:0007669"/>
    <property type="project" value="UniProtKB-KW"/>
</dbReference>
<dbReference type="GO" id="GO:0003723">
    <property type="term" value="F:RNA binding"/>
    <property type="evidence" value="ECO:0007669"/>
    <property type="project" value="UniProtKB-KW"/>
</dbReference>
<dbReference type="PROSITE" id="PS51192">
    <property type="entry name" value="HELICASE_ATP_BIND_1"/>
    <property type="match status" value="1"/>
</dbReference>
<feature type="region of interest" description="Disordered" evidence="11">
    <location>
        <begin position="1952"/>
        <end position="1992"/>
    </location>
</feature>
<dbReference type="InterPro" id="IPR011545">
    <property type="entry name" value="DEAD/DEAH_box_helicase_dom"/>
</dbReference>
<feature type="region of interest" description="Disordered" evidence="11">
    <location>
        <begin position="835"/>
        <end position="868"/>
    </location>
</feature>
<dbReference type="GO" id="GO:0016787">
    <property type="term" value="F:hydrolase activity"/>
    <property type="evidence" value="ECO:0007669"/>
    <property type="project" value="UniProtKB-KW"/>
</dbReference>
<keyword evidence="9" id="KW-0479">Metal-binding</keyword>
<dbReference type="PANTHER" id="PTHR47959">
    <property type="entry name" value="ATP-DEPENDENT RNA HELICASE RHLE-RELATED"/>
    <property type="match status" value="1"/>
</dbReference>
<comment type="caution">
    <text evidence="16">The sequence shown here is derived from an EMBL/GenBank/DDBJ whole genome shotgun (WGS) entry which is preliminary data.</text>
</comment>
<feature type="compositionally biased region" description="Basic and acidic residues" evidence="11">
    <location>
        <begin position="1374"/>
        <end position="1404"/>
    </location>
</feature>
<dbReference type="SUPFAM" id="SSF52540">
    <property type="entry name" value="P-loop containing nucleoside triphosphate hydrolases"/>
    <property type="match status" value="2"/>
</dbReference>
<dbReference type="Gene3D" id="3.30.160.60">
    <property type="entry name" value="Classic Zinc Finger"/>
    <property type="match status" value="2"/>
</dbReference>
<dbReference type="PROSITE" id="PS50157">
    <property type="entry name" value="ZINC_FINGER_C2H2_2"/>
    <property type="match status" value="1"/>
</dbReference>
<evidence type="ECO:0000256" key="3">
    <source>
        <dbReference type="ARBA" id="ARBA00022801"/>
    </source>
</evidence>
<feature type="region of interest" description="Disordered" evidence="11">
    <location>
        <begin position="1270"/>
        <end position="1430"/>
    </location>
</feature>
<dbReference type="PROSITE" id="PS51195">
    <property type="entry name" value="Q_MOTIF"/>
    <property type="match status" value="1"/>
</dbReference>
<dbReference type="Pfam" id="PF00270">
    <property type="entry name" value="DEAD"/>
    <property type="match status" value="1"/>
</dbReference>
<keyword evidence="5" id="KW-0067">ATP-binding</keyword>
<feature type="domain" description="DEAD-box RNA helicase Q" evidence="15">
    <location>
        <begin position="1450"/>
        <end position="1478"/>
    </location>
</feature>
<evidence type="ECO:0000256" key="10">
    <source>
        <dbReference type="PROSITE-ProRule" id="PRU00552"/>
    </source>
</evidence>
<feature type="compositionally biased region" description="Acidic residues" evidence="11">
    <location>
        <begin position="854"/>
        <end position="867"/>
    </location>
</feature>
<feature type="compositionally biased region" description="Basic residues" evidence="11">
    <location>
        <begin position="1956"/>
        <end position="1981"/>
    </location>
</feature>
<keyword evidence="4" id="KW-0347">Helicase</keyword>
<evidence type="ECO:0000313" key="16">
    <source>
        <dbReference type="EMBL" id="PAV83322.1"/>
    </source>
</evidence>
<accession>A0A2A2LAW7</accession>
<evidence type="ECO:0000256" key="7">
    <source>
        <dbReference type="ARBA" id="ARBA00038041"/>
    </source>
</evidence>
<dbReference type="SMART" id="SM00490">
    <property type="entry name" value="HELICc"/>
    <property type="match status" value="1"/>
</dbReference>
<keyword evidence="9" id="KW-0862">Zinc</keyword>
<keyword evidence="9" id="KW-0863">Zinc-finger</keyword>
<feature type="compositionally biased region" description="Low complexity" evidence="11">
    <location>
        <begin position="1271"/>
        <end position="1288"/>
    </location>
</feature>
<protein>
    <recommendedName>
        <fullName evidence="1">RNA helicase</fullName>
        <ecNumber evidence="1">3.6.4.13</ecNumber>
    </recommendedName>
</protein>